<sequence length="1526" mass="172349">MEILEFFNAGEGEPSQGVALPVEIHSPQGHRLYLTYKPFVGNHHVLDTVTDGEGELLFKCTRSRSAVELLVYPVADTGVQPLARYSMTLESDDNRVKTITLPGGDAAIWDFSYRPRQGLMCLDTIRNPTGAIEQLFYEDNGHQFPHDKTKYLPRVTRHLTEPRFGQKPIDVRFTYDFIDQGNIYRQHSFIGSGTNIGWSDSGRDNLYEYRDDYEYRSEEQLWVDGKVVRSIERRFNRIHLQTAEITRQGNSVVENLTDYVALGNRHFRDLPATCQLPLKETRRWRMLDNSLPPRSEWVENTYDKHGNLRTRTFNTGAEEHYEWYPATGDDDCPADPEGFVRHLKEKITKPATVADKTALPQCERYIYITLPRLADPEHDQGNPDHDWHKQPWHATYSEVMIEQGKTEQLLRQTIYHYANSVTDPFLHGRRYLQQQLCNGLQTATEWHYTRVPGPGLDKQVLQTEEVLRGYDGTRRSTLEQRSLLHGKHLLIRDANGVDLVLEYDRLMRLKKQTVAPDTKFEAVREYAYTLFSGGATQTSQAVTDARGITTVTLFDGLARAVEERRDNVYEGYPLRLHTTQVVRHDEWGRRASQTRYDWLPDQGERALTEHFEYDEWGELCCTIGPTDVDESTIGPKAIRHYQVVNPLGSREHPDGAVLTTWRQVGTGKDARVSDWQQAWQNPYEKPLRTLALDEHGQPVTLRRYSYDGWNRCVSETDERNFSTTYGYDAWGRLTTTTLPEKTRIERAYALHTEAELATSLTVFPANINEPTSEIALRRYDGLDRVSFTRTGPRTEYLHYQGGETQPREHISAAGVSTRFEYELALTTEPTGSVTDKLSSKFTFHEVSARLNHAGNGDCDRDYEYNLANQVTVQRWYDHKSRTRLSRTYRSSVDDRLVQSTEDNRIVTRYLYDRYARLERTEKEPLHISHAYDDFGRPSSTTTLDGSGNYLKTEIFYDHRDREICRSWELSGKKIRMQTQEWGPDDLLKSRELSEDGKTLLKEVFNYDPRSRLISCICTGTQLPRDELNRPITSQIFTTDAYDNISMVMSTYADGHGYERAMFIRAADDPCQLRRIEYTPARATGNPTFRYDANGSRLNDERGQVLSYDNRNRLLSVGASHYRYDGFDRLFARQDASGADTVLLFEGNRLHRAVRGSLEQLYCYQGEVPLAQQSNDGQAPLLLQTSASHSVIAESLRADRRDATYGAYGTQPYQQDAPLRTGLGYNGEMQEPDSGLYLLGGLRPYSTVTMDFGMQDPTSPLDNGELSYYGYCRGNPIMLRDPTGTTAIGWSGRLREVYEDDPANGTRTSGNSIWELIGAGVAVVASFIAITIATVVTYGAAAKLYALWALKSTAIMTSVAIAQTAVVAAAAVGKTIAATVATTVAALTVTSTAYQIDALASGSRKSNRTSLITGSLAGLIGITYFAAQGISTVATAYKTLGSWSAAFRAAVNKLAAPFRAAERLTKATTSNLAGTADPLVSNLPTVGEARKFAAWQVAIKGKPYDGPLDKYFPRAKLAQVGAQDVRR</sequence>
<dbReference type="PANTHER" id="PTHR32305">
    <property type="match status" value="1"/>
</dbReference>
<feature type="transmembrane region" description="Helical" evidence="1">
    <location>
        <begin position="1375"/>
        <end position="1395"/>
    </location>
</feature>
<accession>A0A923GNG4</accession>
<keyword evidence="1" id="KW-0812">Transmembrane</keyword>
<dbReference type="InterPro" id="IPR006530">
    <property type="entry name" value="YD"/>
</dbReference>
<evidence type="ECO:0000313" key="2">
    <source>
        <dbReference type="EMBL" id="MBC3473183.1"/>
    </source>
</evidence>
<keyword evidence="1" id="KW-0472">Membrane</keyword>
<dbReference type="NCBIfam" id="TIGR01643">
    <property type="entry name" value="YD_repeat_2x"/>
    <property type="match status" value="1"/>
</dbReference>
<dbReference type="Pfam" id="PF05593">
    <property type="entry name" value="RHS_repeat"/>
    <property type="match status" value="1"/>
</dbReference>
<evidence type="ECO:0000256" key="1">
    <source>
        <dbReference type="SAM" id="Phobius"/>
    </source>
</evidence>
<dbReference type="PANTHER" id="PTHR32305:SF15">
    <property type="entry name" value="PROTEIN RHSA-RELATED"/>
    <property type="match status" value="1"/>
</dbReference>
<dbReference type="InterPro" id="IPR022385">
    <property type="entry name" value="Rhs_assc_core"/>
</dbReference>
<organism evidence="2">
    <name type="scientific">Pseudomonas vlassakiae</name>
    <dbReference type="NCBI Taxonomy" id="485888"/>
    <lineage>
        <taxon>Bacteria</taxon>
        <taxon>Pseudomonadati</taxon>
        <taxon>Pseudomonadota</taxon>
        <taxon>Gammaproteobacteria</taxon>
        <taxon>Pseudomonadales</taxon>
        <taxon>Pseudomonadaceae</taxon>
        <taxon>Pseudomonas</taxon>
    </lineage>
</organism>
<feature type="transmembrane region" description="Helical" evidence="1">
    <location>
        <begin position="1347"/>
        <end position="1369"/>
    </location>
</feature>
<keyword evidence="1" id="KW-1133">Transmembrane helix</keyword>
<dbReference type="NCBIfam" id="TIGR03696">
    <property type="entry name" value="Rhs_assc_core"/>
    <property type="match status" value="1"/>
</dbReference>
<dbReference type="InterPro" id="IPR031325">
    <property type="entry name" value="RHS_repeat"/>
</dbReference>
<comment type="caution">
    <text evidence="2">The sequence shown here is derived from an EMBL/GenBank/DDBJ whole genome shotgun (WGS) entry which is preliminary data.</text>
</comment>
<dbReference type="EMBL" id="JABWRP010000024">
    <property type="protein sequence ID" value="MBC3473183.1"/>
    <property type="molecule type" value="Genomic_DNA"/>
</dbReference>
<name>A0A923GNG4_9PSED</name>
<dbReference type="Gene3D" id="2.180.10.10">
    <property type="entry name" value="RHS repeat-associated core"/>
    <property type="match status" value="2"/>
</dbReference>
<evidence type="ECO:0008006" key="3">
    <source>
        <dbReference type="Google" id="ProtNLM"/>
    </source>
</evidence>
<reference evidence="2" key="1">
    <citation type="journal article" date="2020" name="Microorganisms">
        <title>Reliable Identification of Environmental Pseudomonas Isolates Using the rpoD Gene.</title>
        <authorList>
            <consortium name="The Broad Institute Genome Sequencing Platform"/>
            <person name="Girard L."/>
            <person name="Lood C."/>
            <person name="Rokni-Zadeh H."/>
            <person name="van Noort V."/>
            <person name="Lavigne R."/>
            <person name="De Mot R."/>
        </authorList>
    </citation>
    <scope>NUCLEOTIDE SEQUENCE</scope>
    <source>
        <strain evidence="2">RW4S2</strain>
    </source>
</reference>
<feature type="transmembrane region" description="Helical" evidence="1">
    <location>
        <begin position="1407"/>
        <end position="1426"/>
    </location>
</feature>
<gene>
    <name evidence="2" type="ORF">HU738_21730</name>
</gene>
<protein>
    <recommendedName>
        <fullName evidence="3">RHS repeat-associated core domain-containing protein</fullName>
    </recommendedName>
</protein>
<dbReference type="InterPro" id="IPR050708">
    <property type="entry name" value="T6SS_VgrG/RHS"/>
</dbReference>
<reference evidence="2" key="2">
    <citation type="submission" date="2020-07" db="EMBL/GenBank/DDBJ databases">
        <authorList>
            <person name="Lood C."/>
            <person name="Girard L."/>
        </authorList>
    </citation>
    <scope>NUCLEOTIDE SEQUENCE</scope>
    <source>
        <strain evidence="2">RW4S2</strain>
    </source>
</reference>
<feature type="transmembrane region" description="Helical" evidence="1">
    <location>
        <begin position="1315"/>
        <end position="1340"/>
    </location>
</feature>
<proteinExistence type="predicted"/>